<dbReference type="InterPro" id="IPR029057">
    <property type="entry name" value="PRTase-like"/>
</dbReference>
<evidence type="ECO:0000313" key="1">
    <source>
        <dbReference type="EMBL" id="ACG79999.1"/>
    </source>
</evidence>
<dbReference type="Gene3D" id="3.30.1310.20">
    <property type="entry name" value="PRTase-like"/>
    <property type="match status" value="1"/>
</dbReference>
<keyword evidence="2" id="KW-1185">Reference proteome</keyword>
<keyword evidence="1" id="KW-0808">Transferase</keyword>
<protein>
    <submittedName>
        <fullName evidence="1">Purine/pyrimidine phosphoribosyl transferase</fullName>
    </submittedName>
</protein>
<dbReference type="AlphaFoldDB" id="B4RI24"/>
<evidence type="ECO:0000313" key="2">
    <source>
        <dbReference type="Proteomes" id="UP000001868"/>
    </source>
</evidence>
<dbReference type="KEGG" id="pzu:PHZ_p0056"/>
<keyword evidence="1" id="KW-0614">Plasmid</keyword>
<sequence length="211" mass="21876">MPSKTGAADALAAERLKHLIGTPSIVLAAAPEAVATAVEIASALGSDLDLMFVEGVASPSAPRALVGAIADAGSLVTLKAPGDDLAPDVFAAQWRLALEALQRRQTLYAPFRRSLGAAGKTAILVIDTAAPAALAFAAIAAARRRSPARLVLIARRAFDEDLQALSIEADELIVLQPLPRTAELDVGTESQMSDREAIGLLTAYRQGGPLH</sequence>
<gene>
    <name evidence="1" type="ordered locus">PHZ_p0056</name>
</gene>
<dbReference type="eggNOG" id="COG1926">
    <property type="taxonomic scope" value="Bacteria"/>
</dbReference>
<name>B4RI24_PHEZH</name>
<dbReference type="SUPFAM" id="SSF53271">
    <property type="entry name" value="PRTase-like"/>
    <property type="match status" value="1"/>
</dbReference>
<dbReference type="HOGENOM" id="CLU_1303940_0_0_5"/>
<proteinExistence type="predicted"/>
<reference evidence="1 2" key="1">
    <citation type="journal article" date="2008" name="BMC Genomics">
        <title>Complete genome of Phenylobacterium zucineum - a novel facultative intracellular bacterium isolated from human erythroleukemia cell line K562.</title>
        <authorList>
            <person name="Luo Y."/>
            <person name="Xu X."/>
            <person name="Ding Z."/>
            <person name="Liu Z."/>
            <person name="Zhang B."/>
            <person name="Yan Z."/>
            <person name="Sun J."/>
            <person name="Hu S."/>
            <person name="Hu X."/>
        </authorList>
    </citation>
    <scope>NUCLEOTIDE SEQUENCE [LARGE SCALE GENOMIC DNA]</scope>
    <source>
        <strain evidence="2">HLK1</strain>
        <plasmid evidence="2">Plasmid pHLK1</plasmid>
    </source>
</reference>
<geneLocation type="plasmid" evidence="2">
    <name>pHLK1</name>
</geneLocation>
<dbReference type="Proteomes" id="UP000001868">
    <property type="component" value="Plasmid pHLK1"/>
</dbReference>
<dbReference type="EMBL" id="CP000748">
    <property type="protein sequence ID" value="ACG79999.1"/>
    <property type="molecule type" value="Genomic_DNA"/>
</dbReference>
<organism evidence="1 2">
    <name type="scientific">Phenylobacterium zucineum (strain HLK1)</name>
    <dbReference type="NCBI Taxonomy" id="450851"/>
    <lineage>
        <taxon>Bacteria</taxon>
        <taxon>Pseudomonadati</taxon>
        <taxon>Pseudomonadota</taxon>
        <taxon>Alphaproteobacteria</taxon>
        <taxon>Caulobacterales</taxon>
        <taxon>Caulobacteraceae</taxon>
        <taxon>Phenylobacterium</taxon>
    </lineage>
</organism>
<accession>B4RI24</accession>
<dbReference type="Gene3D" id="3.40.50.2020">
    <property type="match status" value="1"/>
</dbReference>
<dbReference type="GO" id="GO:0016740">
    <property type="term" value="F:transferase activity"/>
    <property type="evidence" value="ECO:0007669"/>
    <property type="project" value="UniProtKB-KW"/>
</dbReference>